<dbReference type="RefSeq" id="WP_261694218.1">
    <property type="nucleotide sequence ID" value="NZ_CP104694.1"/>
</dbReference>
<proteinExistence type="predicted"/>
<keyword evidence="1" id="KW-0812">Transmembrane</keyword>
<protein>
    <submittedName>
        <fullName evidence="2">DUF6164 family protein</fullName>
    </submittedName>
</protein>
<sequence>MARLLLSLRDVPDDEADDVRALLDALPVAYYETRPSRFGISAGGIWLADDADETRAREALAGYQARRREAARADYAQALRDGTAVGFFTFLRRHPLRVLVTLVAIVLLVGLLLLPSLLIGR</sequence>
<evidence type="ECO:0000313" key="3">
    <source>
        <dbReference type="Proteomes" id="UP001064632"/>
    </source>
</evidence>
<organism evidence="2 3">
    <name type="scientific">Tahibacter amnicola</name>
    <dbReference type="NCBI Taxonomy" id="2976241"/>
    <lineage>
        <taxon>Bacteria</taxon>
        <taxon>Pseudomonadati</taxon>
        <taxon>Pseudomonadota</taxon>
        <taxon>Gammaproteobacteria</taxon>
        <taxon>Lysobacterales</taxon>
        <taxon>Rhodanobacteraceae</taxon>
        <taxon>Tahibacter</taxon>
    </lineage>
</organism>
<dbReference type="Proteomes" id="UP001064632">
    <property type="component" value="Chromosome"/>
</dbReference>
<gene>
    <name evidence="2" type="ORF">N4264_21255</name>
</gene>
<reference evidence="2" key="1">
    <citation type="submission" date="2022-09" db="EMBL/GenBank/DDBJ databases">
        <title>Tahibacter sp. nov., isolated from a fresh water.</title>
        <authorList>
            <person name="Baek J.H."/>
            <person name="Lee J.K."/>
            <person name="Kim J.M."/>
            <person name="Jeon C.O."/>
        </authorList>
    </citation>
    <scope>NUCLEOTIDE SEQUENCE</scope>
    <source>
        <strain evidence="2">W38</strain>
    </source>
</reference>
<dbReference type="Pfam" id="PF19661">
    <property type="entry name" value="DUF6164"/>
    <property type="match status" value="1"/>
</dbReference>
<feature type="transmembrane region" description="Helical" evidence="1">
    <location>
        <begin position="98"/>
        <end position="119"/>
    </location>
</feature>
<keyword evidence="1" id="KW-1133">Transmembrane helix</keyword>
<keyword evidence="1" id="KW-0472">Membrane</keyword>
<evidence type="ECO:0000313" key="2">
    <source>
        <dbReference type="EMBL" id="UXI67242.1"/>
    </source>
</evidence>
<keyword evidence="3" id="KW-1185">Reference proteome</keyword>
<dbReference type="EMBL" id="CP104694">
    <property type="protein sequence ID" value="UXI67242.1"/>
    <property type="molecule type" value="Genomic_DNA"/>
</dbReference>
<dbReference type="InterPro" id="IPR046162">
    <property type="entry name" value="DUF6164"/>
</dbReference>
<name>A0ABY6BHA4_9GAMM</name>
<evidence type="ECO:0000256" key="1">
    <source>
        <dbReference type="SAM" id="Phobius"/>
    </source>
</evidence>
<accession>A0ABY6BHA4</accession>